<dbReference type="Pfam" id="PF07519">
    <property type="entry name" value="Tannase"/>
    <property type="match status" value="1"/>
</dbReference>
<evidence type="ECO:0000256" key="7">
    <source>
        <dbReference type="ARBA" id="ARBA00023157"/>
    </source>
</evidence>
<evidence type="ECO:0000256" key="5">
    <source>
        <dbReference type="ARBA" id="ARBA00022801"/>
    </source>
</evidence>
<comment type="caution">
    <text evidence="9">The sequence shown here is derived from an EMBL/GenBank/DDBJ whole genome shotgun (WGS) entry which is preliminary data.</text>
</comment>
<dbReference type="InterPro" id="IPR011118">
    <property type="entry name" value="Tannase/feruloyl_esterase"/>
</dbReference>
<protein>
    <submittedName>
        <fullName evidence="9">Tannase/feruloyl esterase family alpha/beta hydrolase</fullName>
    </submittedName>
</protein>
<sequence>MNLLLRLRGGRGKFALSVAVAVLVGLGAAGGAASEAKASATASASGARAVVAPGAAPGAVPGTAPVLPCAQVGRLDFGSVPGAATEIDSATPVAAADNPQGPWDACQVQGTIAPQIQFQLLLPTKTWQGEYLQDGCGGYCGSVGITTQAAAGCAPLTGGAFAVATDNGGHAGGTVFSASFGADPALRASFGYQSEHELALAAKAIITRFFGTGPRSSYFDGCSQGGHEALTEAQRYPHDFNGLIAGSPAGIMTELNVFFQGWNAQANTAPDGSQILTPADLAPLHNAVLQACDAADGTRDGLISDPLNCHFDPATLACDGRTSTASAFCLTPAQVTAVRKLYAGPRDAHGTLLYPGWQLPGSEANWAGWLVPVAPGAPSADQDIVQSTLRYMVSPGVDPSATYKDVKFTDAEFARITRANDGMYDATDPDLSAFRAAGGKLILWAGWADPEISPVGTIAYYQAVQRAMGGERATDQFARLFLLPGVSHCGGGEGPDQFDALSALTGWVTADKAPDSLLTSSVDPSGTTTATRPVFPYPQIAVDTTGGPTGQASSYTAQPGTRLGAVDWLGSFRSGYETVSGWVDGQWVTRPGKN</sequence>
<evidence type="ECO:0000256" key="4">
    <source>
        <dbReference type="ARBA" id="ARBA00022729"/>
    </source>
</evidence>
<dbReference type="InterPro" id="IPR029058">
    <property type="entry name" value="AB_hydrolase_fold"/>
</dbReference>
<dbReference type="PANTHER" id="PTHR33938">
    <property type="entry name" value="FERULOYL ESTERASE B-RELATED"/>
    <property type="match status" value="1"/>
</dbReference>
<evidence type="ECO:0000256" key="8">
    <source>
        <dbReference type="SAM" id="SignalP"/>
    </source>
</evidence>
<dbReference type="SUPFAM" id="SSF53474">
    <property type="entry name" value="alpha/beta-Hydrolases"/>
    <property type="match status" value="1"/>
</dbReference>
<proteinExistence type="inferred from homology"/>
<keyword evidence="7" id="KW-1015">Disulfide bond</keyword>
<evidence type="ECO:0000313" key="10">
    <source>
        <dbReference type="Proteomes" id="UP000730482"/>
    </source>
</evidence>
<keyword evidence="6" id="KW-0106">Calcium</keyword>
<keyword evidence="5 9" id="KW-0378">Hydrolase</keyword>
<dbReference type="GO" id="GO:0016787">
    <property type="term" value="F:hydrolase activity"/>
    <property type="evidence" value="ECO:0007669"/>
    <property type="project" value="UniProtKB-KW"/>
</dbReference>
<keyword evidence="10" id="KW-1185">Reference proteome</keyword>
<name>A0ABS5KZN5_9ACTN</name>
<gene>
    <name evidence="9" type="ORF">KGQ19_32100</name>
</gene>
<feature type="chain" id="PRO_5045914140" evidence="8">
    <location>
        <begin position="32"/>
        <end position="594"/>
    </location>
</feature>
<keyword evidence="4 8" id="KW-0732">Signal</keyword>
<dbReference type="PANTHER" id="PTHR33938:SF15">
    <property type="entry name" value="FERULOYL ESTERASE B-RELATED"/>
    <property type="match status" value="1"/>
</dbReference>
<comment type="similarity">
    <text evidence="1">Belongs to the tannase family.</text>
</comment>
<reference evidence="9 10" key="1">
    <citation type="submission" date="2020-02" db="EMBL/GenBank/DDBJ databases">
        <title>Acidophilic actinobacteria isolated from forest soil.</title>
        <authorList>
            <person name="Golinska P."/>
        </authorList>
    </citation>
    <scope>NUCLEOTIDE SEQUENCE [LARGE SCALE GENOMIC DNA]</scope>
    <source>
        <strain evidence="9 10">NL8</strain>
    </source>
</reference>
<evidence type="ECO:0000256" key="1">
    <source>
        <dbReference type="ARBA" id="ARBA00006249"/>
    </source>
</evidence>
<evidence type="ECO:0000256" key="6">
    <source>
        <dbReference type="ARBA" id="ARBA00022837"/>
    </source>
</evidence>
<keyword evidence="2" id="KW-0719">Serine esterase</keyword>
<organism evidence="9 10">
    <name type="scientific">Catenulispora pinistramenti</name>
    <dbReference type="NCBI Taxonomy" id="2705254"/>
    <lineage>
        <taxon>Bacteria</taxon>
        <taxon>Bacillati</taxon>
        <taxon>Actinomycetota</taxon>
        <taxon>Actinomycetes</taxon>
        <taxon>Catenulisporales</taxon>
        <taxon>Catenulisporaceae</taxon>
        <taxon>Catenulispora</taxon>
    </lineage>
</organism>
<evidence type="ECO:0000256" key="3">
    <source>
        <dbReference type="ARBA" id="ARBA00022723"/>
    </source>
</evidence>
<accession>A0ABS5KZN5</accession>
<dbReference type="RefSeq" id="WP_212016187.1">
    <property type="nucleotide sequence ID" value="NZ_JAAFYZ010000143.1"/>
</dbReference>
<dbReference type="Proteomes" id="UP000730482">
    <property type="component" value="Unassembled WGS sequence"/>
</dbReference>
<dbReference type="Gene3D" id="3.40.50.1820">
    <property type="entry name" value="alpha/beta hydrolase"/>
    <property type="match status" value="1"/>
</dbReference>
<dbReference type="EMBL" id="JAAFYZ010000143">
    <property type="protein sequence ID" value="MBS2551521.1"/>
    <property type="molecule type" value="Genomic_DNA"/>
</dbReference>
<keyword evidence="3" id="KW-0479">Metal-binding</keyword>
<evidence type="ECO:0000256" key="2">
    <source>
        <dbReference type="ARBA" id="ARBA00022487"/>
    </source>
</evidence>
<evidence type="ECO:0000313" key="9">
    <source>
        <dbReference type="EMBL" id="MBS2551521.1"/>
    </source>
</evidence>
<feature type="signal peptide" evidence="8">
    <location>
        <begin position="1"/>
        <end position="31"/>
    </location>
</feature>